<dbReference type="OrthoDB" id="596204at2"/>
<evidence type="ECO:0008006" key="3">
    <source>
        <dbReference type="Google" id="ProtNLM"/>
    </source>
</evidence>
<evidence type="ECO:0000313" key="2">
    <source>
        <dbReference type="Proteomes" id="UP000245680"/>
    </source>
</evidence>
<evidence type="ECO:0000313" key="1">
    <source>
        <dbReference type="EMBL" id="PWR01038.1"/>
    </source>
</evidence>
<dbReference type="InterPro" id="IPR008969">
    <property type="entry name" value="CarboxyPept-like_regulatory"/>
</dbReference>
<dbReference type="SUPFAM" id="SSF49464">
    <property type="entry name" value="Carboxypeptidase regulatory domain-like"/>
    <property type="match status" value="1"/>
</dbReference>
<dbReference type="Pfam" id="PF13620">
    <property type="entry name" value="CarboxypepD_reg"/>
    <property type="match status" value="1"/>
</dbReference>
<organism evidence="1 2">
    <name type="scientific">Meridianimarinicoccus roseus</name>
    <dbReference type="NCBI Taxonomy" id="2072018"/>
    <lineage>
        <taxon>Bacteria</taxon>
        <taxon>Pseudomonadati</taxon>
        <taxon>Pseudomonadota</taxon>
        <taxon>Alphaproteobacteria</taxon>
        <taxon>Rhodobacterales</taxon>
        <taxon>Paracoccaceae</taxon>
        <taxon>Meridianimarinicoccus</taxon>
    </lineage>
</organism>
<sequence>MSLDHFPVFQDNQALTARHLNDLRAFLDTEDRLTRRALVGIGVMCGFGIDVDQAGRVHIGRGVAVTSHGMVIAQAATVCDRVRPYELPLPESTDATPADIEAARYPYLFDEEGQVETWEMIPTDTVIPEDELTPDALSSEFLSDKTVMLFLEMTERSLRNCDINDCSDRGAEMQLVLRRLLVRRSHADAMVADAAHGPADPATHQGHALPFLRIEDIGFARLGIGSYPVLFARLLQIFFRASTQVPGALRELWAAYRHLLREDFPAADFPDTNGPFPDDYFGNFWGNVAAEPFLALSAYHYLLDLAASYNEVVAAARAFDAACLPRAARFPRHVLLGDADPAPRPASEVVGAPSDFASYDPLAANGGFGPMPRPDRRRTGWTAAAHGPELADLRAAFYRLTLLAQRFQLRGLVGREIRIMPSRYDTAPLGARAIPHYYAFATGDDLHRAWNPAKTRGGLLNTVYAYQYSPRTGAHPLLFRLDDQEFYAVAGHVGRRLDTAIAELVETKRVLGLDFAIEPVWTGLSIAGRGQQMDAASARVALGAMQRLILCRMGDFEVVILGLLAALVAFLVAILRAIGQQATADHTVPPMATMGMASVAMVDYGPGEASVSSSSTARVFATADGGPELAAGDIENILRMARTDSLRSAEAPELARIAPEERIAVKEKSAELMLRLRRDGLTKGQAAIVTIPADAAAKGEATIAGLYGKIAAAPGDGNLYEKVRAEVASIDLPEGTDREAAAARVYKAVALTEATEELMAASAVSSLQEFDIQGFDAKMAQFSDRFDDYAVNAPVDPGAVGQKTAGDNLMMKDYSSAVRAQATALSGAGLMGELMRRMRAIFEDLTLSGYAQRHPGLEHRGGVPKGGTLVLIYALRSDLEQLGALADTELKALARAMDLPLGGASLAEAAKRMVETAGGTTDDPLSQFVVLGDLCLPSKCCDADCSDLAFGERLRGKLFDLDTPGPMAVPPLTAPFGVPEPPEGDEEPPLASAEAYAKGPSLTALGILGAGMQTGHTPILSQPQAMVYRSAAQPISPDLAGGSGILAGDVSGFGPLAHVNIENATVFATNRDTGETVVIPAPGGSFAARLPAGSYEVTVEADGYSPAESETIDVGRTEVVLRMKRDA</sequence>
<dbReference type="Gene3D" id="2.60.40.1120">
    <property type="entry name" value="Carboxypeptidase-like, regulatory domain"/>
    <property type="match status" value="1"/>
</dbReference>
<dbReference type="EMBL" id="QGKU01000063">
    <property type="protein sequence ID" value="PWR01038.1"/>
    <property type="molecule type" value="Genomic_DNA"/>
</dbReference>
<dbReference type="AlphaFoldDB" id="A0A2V2L6J1"/>
<gene>
    <name evidence="1" type="ORF">DKT77_19090</name>
</gene>
<proteinExistence type="predicted"/>
<name>A0A2V2L6J1_9RHOB</name>
<protein>
    <recommendedName>
        <fullName evidence="3">Carboxypeptidase regulatory-like domain-containing protein</fullName>
    </recommendedName>
</protein>
<accession>A0A2V2L6J1</accession>
<dbReference type="Proteomes" id="UP000245680">
    <property type="component" value="Unassembled WGS sequence"/>
</dbReference>
<comment type="caution">
    <text evidence="1">The sequence shown here is derived from an EMBL/GenBank/DDBJ whole genome shotgun (WGS) entry which is preliminary data.</text>
</comment>
<dbReference type="RefSeq" id="WP_109813239.1">
    <property type="nucleotide sequence ID" value="NZ_QGKU01000063.1"/>
</dbReference>
<keyword evidence="2" id="KW-1185">Reference proteome</keyword>
<reference evidence="1 2" key="1">
    <citation type="submission" date="2018-05" db="EMBL/GenBank/DDBJ databases">
        <title>Rhodobacteraceae gen. nov., sp. nov. isolated from sea water.</title>
        <authorList>
            <person name="Ren Y."/>
        </authorList>
    </citation>
    <scope>NUCLEOTIDE SEQUENCE [LARGE SCALE GENOMIC DNA]</scope>
    <source>
        <strain evidence="1 2">TG-679</strain>
    </source>
</reference>